<dbReference type="Gene3D" id="2.40.50.140">
    <property type="entry name" value="Nucleic acid-binding proteins"/>
    <property type="match status" value="1"/>
</dbReference>
<dbReference type="InterPro" id="IPR012340">
    <property type="entry name" value="NA-bd_OB-fold"/>
</dbReference>
<evidence type="ECO:0000256" key="3">
    <source>
        <dbReference type="ARBA" id="ARBA00022989"/>
    </source>
</evidence>
<protein>
    <recommendedName>
        <fullName evidence="6">NfeD-like C-terminal domain-containing protein</fullName>
    </recommendedName>
</protein>
<dbReference type="EMBL" id="AP019860">
    <property type="protein sequence ID" value="BBM83089.1"/>
    <property type="molecule type" value="Genomic_DNA"/>
</dbReference>
<evidence type="ECO:0000256" key="5">
    <source>
        <dbReference type="SAM" id="Phobius"/>
    </source>
</evidence>
<sequence length="152" mass="16644">MQFEIICLIYIAGLVILFTEVFVPGGIVGVIGSIIIVSSIYFAFTDLDSPIYGFSLIIISIIVIPMIISWGLKRAVLDDQQSVEAGYVSSQDGIEELLHKEGVTSSMLRPAGIAIIEKKRYDVVSEGNVVEKDTPVKVVKVEANQIFVRPIN</sequence>
<evidence type="ECO:0000313" key="7">
    <source>
        <dbReference type="EMBL" id="BBM83089.1"/>
    </source>
</evidence>
<dbReference type="Proteomes" id="UP000326354">
    <property type="component" value="Chromosome"/>
</dbReference>
<evidence type="ECO:0000259" key="6">
    <source>
        <dbReference type="Pfam" id="PF01957"/>
    </source>
</evidence>
<dbReference type="PANTHER" id="PTHR33507:SF3">
    <property type="entry name" value="INNER MEMBRANE PROTEIN YBBJ"/>
    <property type="match status" value="1"/>
</dbReference>
<name>A0A5S9IJL9_UABAM</name>
<dbReference type="RefSeq" id="WP_151967307.1">
    <property type="nucleotide sequence ID" value="NZ_AP019860.1"/>
</dbReference>
<dbReference type="GO" id="GO:0005886">
    <property type="term" value="C:plasma membrane"/>
    <property type="evidence" value="ECO:0007669"/>
    <property type="project" value="TreeGrafter"/>
</dbReference>
<reference evidence="7 8" key="1">
    <citation type="submission" date="2019-08" db="EMBL/GenBank/DDBJ databases">
        <title>Complete genome sequence of Candidatus Uab amorphum.</title>
        <authorList>
            <person name="Shiratori T."/>
            <person name="Suzuki S."/>
            <person name="Kakizawa Y."/>
            <person name="Ishida K."/>
        </authorList>
    </citation>
    <scope>NUCLEOTIDE SEQUENCE [LARGE SCALE GENOMIC DNA]</scope>
    <source>
        <strain evidence="7 8">SRT547</strain>
    </source>
</reference>
<gene>
    <name evidence="7" type="ORF">UABAM_01439</name>
</gene>
<comment type="subcellular location">
    <subcellularLocation>
        <location evidence="1">Membrane</location>
        <topology evidence="1">Multi-pass membrane protein</topology>
    </subcellularLocation>
</comment>
<dbReference type="InterPro" id="IPR002810">
    <property type="entry name" value="NfeD-like_C"/>
</dbReference>
<feature type="transmembrane region" description="Helical" evidence="5">
    <location>
        <begin position="7"/>
        <end position="40"/>
    </location>
</feature>
<feature type="domain" description="NfeD-like C-terminal" evidence="6">
    <location>
        <begin position="95"/>
        <end position="150"/>
    </location>
</feature>
<keyword evidence="2 5" id="KW-0812">Transmembrane</keyword>
<dbReference type="OrthoDB" id="283587at2"/>
<feature type="transmembrane region" description="Helical" evidence="5">
    <location>
        <begin position="52"/>
        <end position="72"/>
    </location>
</feature>
<dbReference type="Pfam" id="PF01957">
    <property type="entry name" value="NfeD"/>
    <property type="match status" value="1"/>
</dbReference>
<organism evidence="7 8">
    <name type="scientific">Uabimicrobium amorphum</name>
    <dbReference type="NCBI Taxonomy" id="2596890"/>
    <lineage>
        <taxon>Bacteria</taxon>
        <taxon>Pseudomonadati</taxon>
        <taxon>Planctomycetota</taxon>
        <taxon>Candidatus Uabimicrobiia</taxon>
        <taxon>Candidatus Uabimicrobiales</taxon>
        <taxon>Candidatus Uabimicrobiaceae</taxon>
        <taxon>Candidatus Uabimicrobium</taxon>
    </lineage>
</organism>
<proteinExistence type="predicted"/>
<evidence type="ECO:0000313" key="8">
    <source>
        <dbReference type="Proteomes" id="UP000326354"/>
    </source>
</evidence>
<evidence type="ECO:0000256" key="2">
    <source>
        <dbReference type="ARBA" id="ARBA00022692"/>
    </source>
</evidence>
<dbReference type="AlphaFoldDB" id="A0A5S9IJL9"/>
<keyword evidence="4 5" id="KW-0472">Membrane</keyword>
<keyword evidence="3 5" id="KW-1133">Transmembrane helix</keyword>
<dbReference type="KEGG" id="uam:UABAM_01439"/>
<dbReference type="PANTHER" id="PTHR33507">
    <property type="entry name" value="INNER MEMBRANE PROTEIN YBBJ"/>
    <property type="match status" value="1"/>
</dbReference>
<keyword evidence="8" id="KW-1185">Reference proteome</keyword>
<evidence type="ECO:0000256" key="4">
    <source>
        <dbReference type="ARBA" id="ARBA00023136"/>
    </source>
</evidence>
<dbReference type="InterPro" id="IPR052165">
    <property type="entry name" value="Membrane_assoc_protease"/>
</dbReference>
<accession>A0A5S9IJL9</accession>
<evidence type="ECO:0000256" key="1">
    <source>
        <dbReference type="ARBA" id="ARBA00004141"/>
    </source>
</evidence>